<keyword evidence="2" id="KW-1185">Reference proteome</keyword>
<gene>
    <name evidence="1" type="ORF">OIU74_013465</name>
</gene>
<evidence type="ECO:0000313" key="2">
    <source>
        <dbReference type="Proteomes" id="UP001151752"/>
    </source>
</evidence>
<sequence length="30" mass="3755">MVRQVKAIMLFKNTSKLTELQWIQRFEFHM</sequence>
<dbReference type="EMBL" id="JAPFFM010000016">
    <property type="protein sequence ID" value="KAJ6702315.1"/>
    <property type="molecule type" value="Genomic_DNA"/>
</dbReference>
<proteinExistence type="predicted"/>
<reference evidence="1" key="1">
    <citation type="submission" date="2022-11" db="EMBL/GenBank/DDBJ databases">
        <authorList>
            <person name="Hyden B.L."/>
            <person name="Feng K."/>
            <person name="Yates T."/>
            <person name="Jawdy S."/>
            <person name="Smart L.B."/>
            <person name="Muchero W."/>
        </authorList>
    </citation>
    <scope>NUCLEOTIDE SEQUENCE</scope>
    <source>
        <tissue evidence="1">Shoot tip</tissue>
    </source>
</reference>
<accession>A0A9Q0T6H6</accession>
<organism evidence="1 2">
    <name type="scientific">Salix koriyanagi</name>
    <dbReference type="NCBI Taxonomy" id="2511006"/>
    <lineage>
        <taxon>Eukaryota</taxon>
        <taxon>Viridiplantae</taxon>
        <taxon>Streptophyta</taxon>
        <taxon>Embryophyta</taxon>
        <taxon>Tracheophyta</taxon>
        <taxon>Spermatophyta</taxon>
        <taxon>Magnoliopsida</taxon>
        <taxon>eudicotyledons</taxon>
        <taxon>Gunneridae</taxon>
        <taxon>Pentapetalae</taxon>
        <taxon>rosids</taxon>
        <taxon>fabids</taxon>
        <taxon>Malpighiales</taxon>
        <taxon>Salicaceae</taxon>
        <taxon>Saliceae</taxon>
        <taxon>Salix</taxon>
    </lineage>
</organism>
<dbReference type="AlphaFoldDB" id="A0A9Q0T6H6"/>
<dbReference type="Proteomes" id="UP001151752">
    <property type="component" value="Chromosome 1"/>
</dbReference>
<name>A0A9Q0T6H6_9ROSI</name>
<evidence type="ECO:0000313" key="1">
    <source>
        <dbReference type="EMBL" id="KAJ6702315.1"/>
    </source>
</evidence>
<reference evidence="1" key="2">
    <citation type="journal article" date="2023" name="Int. J. Mol. Sci.">
        <title>De Novo Assembly and Annotation of 11 Diverse Shrub Willow (Salix) Genomes Reveals Novel Gene Organization in Sex-Linked Regions.</title>
        <authorList>
            <person name="Hyden B."/>
            <person name="Feng K."/>
            <person name="Yates T.B."/>
            <person name="Jawdy S."/>
            <person name="Cereghino C."/>
            <person name="Smart L.B."/>
            <person name="Muchero W."/>
        </authorList>
    </citation>
    <scope>NUCLEOTIDE SEQUENCE</scope>
    <source>
        <tissue evidence="1">Shoot tip</tissue>
    </source>
</reference>
<protein>
    <submittedName>
        <fullName evidence="1">Uncharacterized protein</fullName>
    </submittedName>
</protein>
<comment type="caution">
    <text evidence="1">The sequence shown here is derived from an EMBL/GenBank/DDBJ whole genome shotgun (WGS) entry which is preliminary data.</text>
</comment>